<dbReference type="Gene3D" id="3.40.50.1860">
    <property type="match status" value="2"/>
</dbReference>
<sequence>MKKLGLIGGTSWHSTVEYYAAINQSINDYYGNNTNPPLTVYTINQAAVHQFQKEDKWDSIALMLTEGAESLQQGGATAVMFCANTPHKVFDKVQAQLNFPVIHIGDATAKEILKKGIKSVGFLGTIYTMEGDFITKRIADNGIDVLVPEKQEVLVELQRIIEEELTYGMVKPASKKYVLNVIKNLVDRGAEGVVLGCTEFPLMIFDEDLKIPVFDTTEIHSKAAVDYILSE</sequence>
<dbReference type="Proteomes" id="UP000247345">
    <property type="component" value="Unassembled WGS sequence"/>
</dbReference>
<evidence type="ECO:0000313" key="4">
    <source>
        <dbReference type="Proteomes" id="UP000247345"/>
    </source>
</evidence>
<organism evidence="3 4">
    <name type="scientific">Polaribacter butkevichii</name>
    <dbReference type="NCBI Taxonomy" id="218490"/>
    <lineage>
        <taxon>Bacteria</taxon>
        <taxon>Pseudomonadati</taxon>
        <taxon>Bacteroidota</taxon>
        <taxon>Flavobacteriia</taxon>
        <taxon>Flavobacteriales</taxon>
        <taxon>Flavobacteriaceae</taxon>
    </lineage>
</organism>
<dbReference type="AlphaFoldDB" id="A0A2P6CFI2"/>
<dbReference type="Pfam" id="PF01177">
    <property type="entry name" value="Asp_Glu_race"/>
    <property type="match status" value="1"/>
</dbReference>
<proteinExistence type="inferred from homology"/>
<comment type="similarity">
    <text evidence="1">Belongs to the aspartate/glutamate racemases family.</text>
</comment>
<dbReference type="GO" id="GO:0047661">
    <property type="term" value="F:amino-acid racemase activity"/>
    <property type="evidence" value="ECO:0007669"/>
    <property type="project" value="InterPro"/>
</dbReference>
<dbReference type="InterPro" id="IPR001920">
    <property type="entry name" value="Asp/Glu_race"/>
</dbReference>
<evidence type="ECO:0008006" key="5">
    <source>
        <dbReference type="Google" id="ProtNLM"/>
    </source>
</evidence>
<comment type="caution">
    <text evidence="3">The sequence shown here is derived from an EMBL/GenBank/DDBJ whole genome shotgun (WGS) entry which is preliminary data.</text>
</comment>
<dbReference type="PANTHER" id="PTHR21198:SF7">
    <property type="entry name" value="ASPARTATE-GLUTAMATE RACEMASE FAMILY"/>
    <property type="match status" value="1"/>
</dbReference>
<accession>A0A2P6CFI2</accession>
<evidence type="ECO:0000313" key="3">
    <source>
        <dbReference type="EMBL" id="PQJ73665.1"/>
    </source>
</evidence>
<dbReference type="SUPFAM" id="SSF53681">
    <property type="entry name" value="Aspartate/glutamate racemase"/>
    <property type="match status" value="2"/>
</dbReference>
<gene>
    <name evidence="3" type="ORF">BTO14_02160</name>
</gene>
<dbReference type="PANTHER" id="PTHR21198">
    <property type="entry name" value="GLUTAMATE RACEMASE"/>
    <property type="match status" value="1"/>
</dbReference>
<dbReference type="PROSITE" id="PS00924">
    <property type="entry name" value="ASP_GLU_RACEMASE_2"/>
    <property type="match status" value="1"/>
</dbReference>
<dbReference type="InterPro" id="IPR004380">
    <property type="entry name" value="Asp_race"/>
</dbReference>
<keyword evidence="2" id="KW-0413">Isomerase</keyword>
<dbReference type="EMBL" id="MSCK01000001">
    <property type="protein sequence ID" value="PQJ73665.1"/>
    <property type="molecule type" value="Genomic_DNA"/>
</dbReference>
<name>A0A2P6CFI2_9FLAO</name>
<protein>
    <recommendedName>
        <fullName evidence="5">Aspartate racemase</fullName>
    </recommendedName>
</protein>
<dbReference type="NCBIfam" id="TIGR00035">
    <property type="entry name" value="asp_race"/>
    <property type="match status" value="1"/>
</dbReference>
<reference evidence="3 4" key="1">
    <citation type="submission" date="2016-12" db="EMBL/GenBank/DDBJ databases">
        <title>Trade-off between light-utilization and light-protection in marine flavobacteria.</title>
        <authorList>
            <person name="Kumagai Y."/>
            <person name="Yoshizawa S."/>
            <person name="Kogure K."/>
            <person name="Iwasaki W."/>
        </authorList>
    </citation>
    <scope>NUCLEOTIDE SEQUENCE [LARGE SCALE GENOMIC DNA]</scope>
    <source>
        <strain evidence="3 4">KCTC 12100</strain>
    </source>
</reference>
<evidence type="ECO:0000256" key="2">
    <source>
        <dbReference type="ARBA" id="ARBA00023235"/>
    </source>
</evidence>
<dbReference type="InterPro" id="IPR015942">
    <property type="entry name" value="Asp/Glu/hydantoin_racemase"/>
</dbReference>
<evidence type="ECO:0000256" key="1">
    <source>
        <dbReference type="ARBA" id="ARBA00007847"/>
    </source>
</evidence>
<dbReference type="InterPro" id="IPR033134">
    <property type="entry name" value="Asp/Glu_racemase_AS_2"/>
</dbReference>
<keyword evidence="4" id="KW-1185">Reference proteome</keyword>